<evidence type="ECO:0000313" key="4">
    <source>
        <dbReference type="Proteomes" id="UP000275385"/>
    </source>
</evidence>
<dbReference type="STRING" id="177199.A0A420YNZ7"/>
<dbReference type="EMBL" id="QVQW01000001">
    <property type="protein sequence ID" value="RKU49620.1"/>
    <property type="molecule type" value="Genomic_DNA"/>
</dbReference>
<feature type="region of interest" description="Disordered" evidence="1">
    <location>
        <begin position="165"/>
        <end position="308"/>
    </location>
</feature>
<dbReference type="SMART" id="SM00577">
    <property type="entry name" value="CPDc"/>
    <property type="match status" value="1"/>
</dbReference>
<evidence type="ECO:0000313" key="3">
    <source>
        <dbReference type="EMBL" id="RKU49620.1"/>
    </source>
</evidence>
<feature type="domain" description="FCP1 homology" evidence="2">
    <location>
        <begin position="319"/>
        <end position="493"/>
    </location>
</feature>
<gene>
    <name evidence="3" type="primary">NEM1</name>
    <name evidence="3" type="ORF">DL546_009584</name>
</gene>
<dbReference type="Gene3D" id="3.40.50.1000">
    <property type="entry name" value="HAD superfamily/HAD-like"/>
    <property type="match status" value="1"/>
</dbReference>
<dbReference type="InterPro" id="IPR050365">
    <property type="entry name" value="TIM50"/>
</dbReference>
<dbReference type="PROSITE" id="PS50969">
    <property type="entry name" value="FCP1"/>
    <property type="match status" value="1"/>
</dbReference>
<dbReference type="InterPro" id="IPR004274">
    <property type="entry name" value="FCP1_dom"/>
</dbReference>
<feature type="compositionally biased region" description="Low complexity" evidence="1">
    <location>
        <begin position="185"/>
        <end position="199"/>
    </location>
</feature>
<proteinExistence type="predicted"/>
<dbReference type="GO" id="GO:0016791">
    <property type="term" value="F:phosphatase activity"/>
    <property type="evidence" value="ECO:0007669"/>
    <property type="project" value="InterPro"/>
</dbReference>
<dbReference type="NCBIfam" id="TIGR02251">
    <property type="entry name" value="HIF-SF_euk"/>
    <property type="match status" value="1"/>
</dbReference>
<feature type="compositionally biased region" description="Low complexity" evidence="1">
    <location>
        <begin position="8"/>
        <end position="36"/>
    </location>
</feature>
<dbReference type="AlphaFoldDB" id="A0A420YNZ7"/>
<evidence type="ECO:0000256" key="1">
    <source>
        <dbReference type="SAM" id="MobiDB-lite"/>
    </source>
</evidence>
<dbReference type="Proteomes" id="UP000275385">
    <property type="component" value="Unassembled WGS sequence"/>
</dbReference>
<reference evidence="3 4" key="1">
    <citation type="submission" date="2018-08" db="EMBL/GenBank/DDBJ databases">
        <title>Draft genome of the lignicolous fungus Coniochaeta pulveracea.</title>
        <authorList>
            <person name="Borstlap C.J."/>
            <person name="De Witt R.N."/>
            <person name="Botha A."/>
            <person name="Volschenk H."/>
        </authorList>
    </citation>
    <scope>NUCLEOTIDE SEQUENCE [LARGE SCALE GENOMIC DNA]</scope>
    <source>
        <strain evidence="3 4">CAB683</strain>
    </source>
</reference>
<protein>
    <submittedName>
        <fullName evidence="3">Nuclear envelope morphology protein 1</fullName>
    </submittedName>
</protein>
<dbReference type="FunFam" id="3.40.50.1000:FF:000089">
    <property type="entry name" value="NIF domain protein"/>
    <property type="match status" value="1"/>
</dbReference>
<dbReference type="InterPro" id="IPR023214">
    <property type="entry name" value="HAD_sf"/>
</dbReference>
<dbReference type="CDD" id="cd07521">
    <property type="entry name" value="HAD_FCP1-like"/>
    <property type="match status" value="1"/>
</dbReference>
<dbReference type="InterPro" id="IPR011948">
    <property type="entry name" value="Dullard_phosphatase"/>
</dbReference>
<accession>A0A420YNZ7</accession>
<keyword evidence="4" id="KW-1185">Reference proteome</keyword>
<comment type="caution">
    <text evidence="3">The sequence shown here is derived from an EMBL/GenBank/DDBJ whole genome shotgun (WGS) entry which is preliminary data.</text>
</comment>
<name>A0A420YNZ7_9PEZI</name>
<dbReference type="OrthoDB" id="277011at2759"/>
<evidence type="ECO:0000259" key="2">
    <source>
        <dbReference type="PROSITE" id="PS50969"/>
    </source>
</evidence>
<feature type="region of interest" description="Disordered" evidence="1">
    <location>
        <begin position="1"/>
        <end position="53"/>
    </location>
</feature>
<dbReference type="Pfam" id="PF03031">
    <property type="entry name" value="NIF"/>
    <property type="match status" value="1"/>
</dbReference>
<dbReference type="InterPro" id="IPR036412">
    <property type="entry name" value="HAD-like_sf"/>
</dbReference>
<sequence length="515" mass="56783">MNSLNILSSRVSPPASPVPSRSNSLSALVSAVSASNEDAQNHDREKSPAMSDTDTLIAEPDEETFPVERPVVHEKRAEPNENTPLLTTHSNLETEELMGTRSSAWHSIPRRIASGFITSLRLVLHAIVAPGMYLISWFYDAEGIFILKRLFGRGRSKAGYEEPISEKTGLLAPPLGNARRPRPPSVLASGSSSSGLSSESESDIHGSRIGGTGGSKGASSRHARSKSLQETEEIAPARRSIRIKLHSEDSLRQRKHKKSQSASPRSGDGSLAPGDISAQLKSPTSPVGALTKYPRTPAPPRPLIPRRQPSYLNLPEATDPKHQKTLILDLDETLIHSMSKGGRMSTGHMVEVRLNTSYVGVGGQASIGPQHPILYYVHKRPFCDDFLRRVSKWYNLVIFTASVQEYADPVIDWLESERKYFSARYYRQHCTFRHGAFIKDLSSVEPDLSKVMILDNSPLSYMFHQDNAIPIQGWINDPTDNDLLHLVPLLEGLQYVSDVRALLALRGGEDGQHMA</sequence>
<dbReference type="PANTHER" id="PTHR12210">
    <property type="entry name" value="DULLARD PROTEIN PHOSPHATASE"/>
    <property type="match status" value="1"/>
</dbReference>
<dbReference type="SUPFAM" id="SSF56784">
    <property type="entry name" value="HAD-like"/>
    <property type="match status" value="1"/>
</dbReference>
<organism evidence="3 4">
    <name type="scientific">Coniochaeta pulveracea</name>
    <dbReference type="NCBI Taxonomy" id="177199"/>
    <lineage>
        <taxon>Eukaryota</taxon>
        <taxon>Fungi</taxon>
        <taxon>Dikarya</taxon>
        <taxon>Ascomycota</taxon>
        <taxon>Pezizomycotina</taxon>
        <taxon>Sordariomycetes</taxon>
        <taxon>Sordariomycetidae</taxon>
        <taxon>Coniochaetales</taxon>
        <taxon>Coniochaetaceae</taxon>
        <taxon>Coniochaeta</taxon>
    </lineage>
</organism>